<organism evidence="1 2">
    <name type="scientific">Runella slithyformis (strain ATCC 29530 / DSM 19594 / LMG 11500 / NCIMB 11436 / LSU 4)</name>
    <dbReference type="NCBI Taxonomy" id="761193"/>
    <lineage>
        <taxon>Bacteria</taxon>
        <taxon>Pseudomonadati</taxon>
        <taxon>Bacteroidota</taxon>
        <taxon>Cytophagia</taxon>
        <taxon>Cytophagales</taxon>
        <taxon>Spirosomataceae</taxon>
        <taxon>Runella</taxon>
    </lineage>
</organism>
<evidence type="ECO:0000313" key="2">
    <source>
        <dbReference type="Proteomes" id="UP000000493"/>
    </source>
</evidence>
<dbReference type="AlphaFoldDB" id="A0A7U3ZM71"/>
<accession>A0A7U3ZM71</accession>
<proteinExistence type="predicted"/>
<reference evidence="1 2" key="2">
    <citation type="journal article" date="2012" name="Stand. Genomic Sci.">
        <title>Complete genome sequence of the aquatic bacterium Runella slithyformis type strain (LSU 4(T)).</title>
        <authorList>
            <person name="Copeland A."/>
            <person name="Zhang X."/>
            <person name="Misra M."/>
            <person name="Lapidus A."/>
            <person name="Nolan M."/>
            <person name="Lucas S."/>
            <person name="Deshpande S."/>
            <person name="Cheng J.F."/>
            <person name="Tapia R."/>
            <person name="Goodwin L.A."/>
            <person name="Pitluck S."/>
            <person name="Liolios K."/>
            <person name="Pagani I."/>
            <person name="Ivanova N."/>
            <person name="Mikhailova N."/>
            <person name="Pati A."/>
            <person name="Chen A."/>
            <person name="Palaniappan K."/>
            <person name="Land M."/>
            <person name="Hauser L."/>
            <person name="Pan C."/>
            <person name="Jeffries C.D."/>
            <person name="Detter J.C."/>
            <person name="Brambilla E.M."/>
            <person name="Rohde M."/>
            <person name="Djao O.D."/>
            <person name="Goker M."/>
            <person name="Sikorski J."/>
            <person name="Tindall B.J."/>
            <person name="Woyke T."/>
            <person name="Bristow J."/>
            <person name="Eisen J.A."/>
            <person name="Markowitz V."/>
            <person name="Hugenholtz P."/>
            <person name="Kyrpides N.C."/>
            <person name="Klenk H.P."/>
            <person name="Mavromatis K."/>
        </authorList>
    </citation>
    <scope>NUCLEOTIDE SEQUENCE [LARGE SCALE GENOMIC DNA]</scope>
    <source>
        <strain evidence="2">ATCC 29530 / DSM 19594 / LMG 11500 / NCIMB 11436 / LSU 4</strain>
    </source>
</reference>
<evidence type="ECO:0000313" key="1">
    <source>
        <dbReference type="EMBL" id="AEI49770.1"/>
    </source>
</evidence>
<dbReference type="KEGG" id="rsi:Runsl_3404"/>
<dbReference type="EMBL" id="CP002859">
    <property type="protein sequence ID" value="AEI49770.1"/>
    <property type="molecule type" value="Genomic_DNA"/>
</dbReference>
<name>A0A7U3ZM71_RUNSL</name>
<gene>
    <name evidence="1" type="ordered locus">Runsl_3404</name>
</gene>
<protein>
    <submittedName>
        <fullName evidence="1">Uncharacterized protein</fullName>
    </submittedName>
</protein>
<keyword evidence="2" id="KW-1185">Reference proteome</keyword>
<dbReference type="Proteomes" id="UP000000493">
    <property type="component" value="Chromosome"/>
</dbReference>
<sequence length="68" mass="8415">MNIGFSHLIFWFFQPQRYVVNSQWLSYPEQKIKLLLLTNINYNIFIELICDHITYLPYFLYFENVTLF</sequence>
<reference evidence="2" key="1">
    <citation type="submission" date="2011-06" db="EMBL/GenBank/DDBJ databases">
        <title>The complete genome of chromosome of Runella slithyformis DSM 19594.</title>
        <authorList>
            <consortium name="US DOE Joint Genome Institute (JGI-PGF)"/>
            <person name="Lucas S."/>
            <person name="Han J."/>
            <person name="Lapidus A."/>
            <person name="Bruce D."/>
            <person name="Goodwin L."/>
            <person name="Pitluck S."/>
            <person name="Peters L."/>
            <person name="Kyrpides N."/>
            <person name="Mavromatis K."/>
            <person name="Ivanova N."/>
            <person name="Ovchinnikova G."/>
            <person name="Zhang X."/>
            <person name="Misra M."/>
            <person name="Detter J.C."/>
            <person name="Tapia R."/>
            <person name="Han C."/>
            <person name="Land M."/>
            <person name="Hauser L."/>
            <person name="Markowitz V."/>
            <person name="Cheng J.-F."/>
            <person name="Hugenholtz P."/>
            <person name="Woyke T."/>
            <person name="Wu D."/>
            <person name="Tindall B."/>
            <person name="Faehrich R."/>
            <person name="Brambilla E."/>
            <person name="Klenk H.-P."/>
            <person name="Eisen J.A."/>
        </authorList>
    </citation>
    <scope>NUCLEOTIDE SEQUENCE [LARGE SCALE GENOMIC DNA]</scope>
    <source>
        <strain evidence="2">ATCC 29530 / DSM 19594 / LMG 11500 / NCIMB 11436 / LSU 4</strain>
    </source>
</reference>